<feature type="domain" description="Xylanolytic transcriptional activator regulatory" evidence="9">
    <location>
        <begin position="272"/>
        <end position="494"/>
    </location>
</feature>
<dbReference type="AlphaFoldDB" id="A0A8H6JUR2"/>
<keyword evidence="4" id="KW-0863">Zinc-finger</keyword>
<evidence type="ECO:0000259" key="9">
    <source>
        <dbReference type="Pfam" id="PF04082"/>
    </source>
</evidence>
<accession>A0A8H6JUR2</accession>
<keyword evidence="11" id="KW-1185">Reference proteome</keyword>
<dbReference type="GO" id="GO:0000785">
    <property type="term" value="C:chromatin"/>
    <property type="evidence" value="ECO:0007669"/>
    <property type="project" value="TreeGrafter"/>
</dbReference>
<dbReference type="InterPro" id="IPR007219">
    <property type="entry name" value="XnlR_reg_dom"/>
</dbReference>
<dbReference type="InterPro" id="IPR051059">
    <property type="entry name" value="VerF-like"/>
</dbReference>
<evidence type="ECO:0000256" key="3">
    <source>
        <dbReference type="ARBA" id="ARBA00022737"/>
    </source>
</evidence>
<keyword evidence="5" id="KW-0862">Zinc</keyword>
<dbReference type="GO" id="GO:0008270">
    <property type="term" value="F:zinc ion binding"/>
    <property type="evidence" value="ECO:0007669"/>
    <property type="project" value="UniProtKB-KW"/>
</dbReference>
<dbReference type="GO" id="GO:0000978">
    <property type="term" value="F:RNA polymerase II cis-regulatory region sequence-specific DNA binding"/>
    <property type="evidence" value="ECO:0007669"/>
    <property type="project" value="InterPro"/>
</dbReference>
<dbReference type="CDD" id="cd12148">
    <property type="entry name" value="fungal_TF_MHR"/>
    <property type="match status" value="1"/>
</dbReference>
<proteinExistence type="predicted"/>
<dbReference type="PANTHER" id="PTHR40626">
    <property type="entry name" value="MIP31509P"/>
    <property type="match status" value="1"/>
</dbReference>
<evidence type="ECO:0000313" key="11">
    <source>
        <dbReference type="Proteomes" id="UP000639643"/>
    </source>
</evidence>
<name>A0A8H6JUR2_9PEZI</name>
<feature type="chain" id="PRO_5034447520" evidence="8">
    <location>
        <begin position="21"/>
        <end position="764"/>
    </location>
</feature>
<feature type="signal peptide" evidence="8">
    <location>
        <begin position="1"/>
        <end position="20"/>
    </location>
</feature>
<dbReference type="GO" id="GO:0005634">
    <property type="term" value="C:nucleus"/>
    <property type="evidence" value="ECO:0007669"/>
    <property type="project" value="UniProtKB-SubCell"/>
</dbReference>
<keyword evidence="6" id="KW-0539">Nucleus</keyword>
<keyword evidence="2" id="KW-0479">Metal-binding</keyword>
<evidence type="ECO:0000256" key="8">
    <source>
        <dbReference type="SAM" id="SignalP"/>
    </source>
</evidence>
<dbReference type="PANTHER" id="PTHR40626:SF10">
    <property type="entry name" value="C2H2-TYPE DOMAIN-CONTAINING PROTEIN"/>
    <property type="match status" value="1"/>
</dbReference>
<dbReference type="GO" id="GO:0000981">
    <property type="term" value="F:DNA-binding transcription factor activity, RNA polymerase II-specific"/>
    <property type="evidence" value="ECO:0007669"/>
    <property type="project" value="InterPro"/>
</dbReference>
<dbReference type="GO" id="GO:0006351">
    <property type="term" value="P:DNA-templated transcription"/>
    <property type="evidence" value="ECO:0007669"/>
    <property type="project" value="InterPro"/>
</dbReference>
<dbReference type="EMBL" id="WIGM01000613">
    <property type="protein sequence ID" value="KAF6819457.1"/>
    <property type="molecule type" value="Genomic_DNA"/>
</dbReference>
<protein>
    <submittedName>
        <fullName evidence="10">AmdA</fullName>
    </submittedName>
</protein>
<sequence length="764" mass="84350">MSRRTSLWVYLLLMPPLDEAFGIRGDLLTRHQRISHDGQVDDGAATPQDRGAEETTLIVSNNTISAVYPGNVSFPENDISALQLESDELQHALSDPSPSDNAVATNVEPLQDSFTQNLMLGMNEMDFDFLWDNTKLFSPFLPDGSLGDSPVTPGSMLQQSIPTGALNLALSYPDSNATCPALSPSSPVPEAENRAPLRLPSMEPENTDAYPGAMTAGPENVVVAGQTHLIRPWKISAADYSAILKRLSKYRGALPASFDLPSRHSLSRFLEGYFRGFHIHMSFLHCVTFSVSSVDAILVLSMAAVGALYRFERAKGYQLYEAARFMIRWRFEEETRSALDRLTSDSPQVSSGPRETCGSRTSVQGHDNSLQLLQAMVVFMAMSSWDDEELVAEGLSMSSQVATLARKLKIDEPEPKPTHDTTWESWVAQEERRRTLYVAYVMLNLQSVAFDVPPLILNHELGMDLPSCASTWKAANSAEWSSLRDRYMPPEPFQKKMGQLLSGQRIHDSPLSSFGNFVVAHGLLQHVSLARSVFGRQGLGQEFVGTMEAALRRWQESWEATYESTTDPSSPKGPMGFNSTAILRLAYVRLNTETIPKRRMLMQNSGDVVDVFARRSITGGSRSPALDRAVMQCIHALSIPVRVGIAFVARTQTLNWSIQHALCNTECAFLLAQWLLIISEAVESSGLESLRGDERRLVDMVKILVEETELGDSLENAGEPAEEVKMLASLTLQLWAQTFKGSHALQIVHRVGKCLGLLADAVQA</sequence>
<comment type="subcellular location">
    <subcellularLocation>
        <location evidence="1">Nucleus</location>
    </subcellularLocation>
</comment>
<gene>
    <name evidence="10" type="ORF">CMUS01_11715</name>
</gene>
<evidence type="ECO:0000256" key="5">
    <source>
        <dbReference type="ARBA" id="ARBA00022833"/>
    </source>
</evidence>
<comment type="caution">
    <text evidence="10">The sequence shown here is derived from an EMBL/GenBank/DDBJ whole genome shotgun (WGS) entry which is preliminary data.</text>
</comment>
<organism evidence="10 11">
    <name type="scientific">Colletotrichum musicola</name>
    <dbReference type="NCBI Taxonomy" id="2175873"/>
    <lineage>
        <taxon>Eukaryota</taxon>
        <taxon>Fungi</taxon>
        <taxon>Dikarya</taxon>
        <taxon>Ascomycota</taxon>
        <taxon>Pezizomycotina</taxon>
        <taxon>Sordariomycetes</taxon>
        <taxon>Hypocreomycetidae</taxon>
        <taxon>Glomerellales</taxon>
        <taxon>Glomerellaceae</taxon>
        <taxon>Colletotrichum</taxon>
        <taxon>Colletotrichum orchidearum species complex</taxon>
    </lineage>
</organism>
<reference evidence="10" key="1">
    <citation type="journal article" date="2020" name="Phytopathology">
        <title>Genome Sequence Resources of Colletotrichum truncatum, C. plurivorum, C. musicola, and C. sojae: Four Species Pathogenic to Soybean (Glycine max).</title>
        <authorList>
            <person name="Rogerio F."/>
            <person name="Boufleur T.R."/>
            <person name="Ciampi-Guillardi M."/>
            <person name="Sukno S.A."/>
            <person name="Thon M.R."/>
            <person name="Massola Junior N.S."/>
            <person name="Baroncelli R."/>
        </authorList>
    </citation>
    <scope>NUCLEOTIDE SEQUENCE</scope>
    <source>
        <strain evidence="10">LFN0074</strain>
    </source>
</reference>
<evidence type="ECO:0000313" key="10">
    <source>
        <dbReference type="EMBL" id="KAF6819457.1"/>
    </source>
</evidence>
<feature type="compositionally biased region" description="Polar residues" evidence="7">
    <location>
        <begin position="344"/>
        <end position="363"/>
    </location>
</feature>
<evidence type="ECO:0000256" key="6">
    <source>
        <dbReference type="ARBA" id="ARBA00023242"/>
    </source>
</evidence>
<evidence type="ECO:0000256" key="2">
    <source>
        <dbReference type="ARBA" id="ARBA00022723"/>
    </source>
</evidence>
<keyword evidence="8" id="KW-0732">Signal</keyword>
<evidence type="ECO:0000256" key="4">
    <source>
        <dbReference type="ARBA" id="ARBA00022771"/>
    </source>
</evidence>
<evidence type="ECO:0000256" key="1">
    <source>
        <dbReference type="ARBA" id="ARBA00004123"/>
    </source>
</evidence>
<keyword evidence="3" id="KW-0677">Repeat</keyword>
<dbReference type="OrthoDB" id="654211at2759"/>
<dbReference type="Pfam" id="PF04082">
    <property type="entry name" value="Fungal_trans"/>
    <property type="match status" value="1"/>
</dbReference>
<evidence type="ECO:0000256" key="7">
    <source>
        <dbReference type="SAM" id="MobiDB-lite"/>
    </source>
</evidence>
<feature type="region of interest" description="Disordered" evidence="7">
    <location>
        <begin position="342"/>
        <end position="363"/>
    </location>
</feature>
<dbReference type="Proteomes" id="UP000639643">
    <property type="component" value="Unassembled WGS sequence"/>
</dbReference>